<evidence type="ECO:0000313" key="2">
    <source>
        <dbReference type="EMBL" id="KXG25085.1"/>
    </source>
</evidence>
<evidence type="ECO:0000313" key="3">
    <source>
        <dbReference type="EMBL" id="KXG30002.1"/>
    </source>
</evidence>
<proteinExistence type="predicted"/>
<evidence type="ECO:0000256" key="1">
    <source>
        <dbReference type="SAM" id="SignalP"/>
    </source>
</evidence>
<dbReference type="Gramene" id="OQU80377">
    <property type="protein sequence ID" value="OQU80377"/>
    <property type="gene ID" value="SORBI_3007G117700"/>
</dbReference>
<dbReference type="EMBL" id="CM000766">
    <property type="protein sequence ID" value="OQU80377.1"/>
    <property type="molecule type" value="Genomic_DNA"/>
</dbReference>
<sequence>MDQHRNSLFLPLLHSLPLSVLHVAHGSSPRCSNPPPRMANLTSNYLHTILSNTMVLPLPFPLHSDLLIPSNLRSQFCSLSPFHCVQTRCRKSATMVGRRRAPPRC</sequence>
<dbReference type="EMBL" id="CM000763">
    <property type="protein sequence ID" value="KXG30002.1"/>
    <property type="molecule type" value="Genomic_DNA"/>
</dbReference>
<organism evidence="3 4">
    <name type="scientific">Sorghum bicolor</name>
    <name type="common">Sorghum</name>
    <name type="synonym">Sorghum vulgare</name>
    <dbReference type="NCBI Taxonomy" id="4558"/>
    <lineage>
        <taxon>Eukaryota</taxon>
        <taxon>Viridiplantae</taxon>
        <taxon>Streptophyta</taxon>
        <taxon>Embryophyta</taxon>
        <taxon>Tracheophyta</taxon>
        <taxon>Spermatophyta</taxon>
        <taxon>Magnoliopsida</taxon>
        <taxon>Liliopsida</taxon>
        <taxon>Poales</taxon>
        <taxon>Poaceae</taxon>
        <taxon>PACMAD clade</taxon>
        <taxon>Panicoideae</taxon>
        <taxon>Andropogonodae</taxon>
        <taxon>Andropogoneae</taxon>
        <taxon>Sorghinae</taxon>
        <taxon>Sorghum</taxon>
    </lineage>
</organism>
<name>A0A194YP80_SORBI</name>
<dbReference type="Gramene" id="KXG25086">
    <property type="protein sequence ID" value="KXG25086"/>
    <property type="gene ID" value="SORBI_3007G117700"/>
</dbReference>
<dbReference type="Gramene" id="KXG25085">
    <property type="protein sequence ID" value="KXG25085"/>
    <property type="gene ID" value="SORBI_3007G117700"/>
</dbReference>
<dbReference type="Proteomes" id="UP000000768">
    <property type="component" value="Chromosome 7"/>
</dbReference>
<dbReference type="Proteomes" id="UP000000768">
    <property type="component" value="Chromosome 4"/>
</dbReference>
<gene>
    <name evidence="3" type="ORF">SORBI_3004G122300</name>
    <name evidence="2" type="ORF">SORBI_3007G117700</name>
</gene>
<evidence type="ECO:0000313" key="4">
    <source>
        <dbReference type="Proteomes" id="UP000000768"/>
    </source>
</evidence>
<reference evidence="3 4" key="1">
    <citation type="journal article" date="2009" name="Nature">
        <title>The Sorghum bicolor genome and the diversification of grasses.</title>
        <authorList>
            <person name="Paterson A.H."/>
            <person name="Bowers J.E."/>
            <person name="Bruggmann R."/>
            <person name="Dubchak I."/>
            <person name="Grimwood J."/>
            <person name="Gundlach H."/>
            <person name="Haberer G."/>
            <person name="Hellsten U."/>
            <person name="Mitros T."/>
            <person name="Poliakov A."/>
            <person name="Schmutz J."/>
            <person name="Spannagl M."/>
            <person name="Tang H."/>
            <person name="Wang X."/>
            <person name="Wicker T."/>
            <person name="Bharti A.K."/>
            <person name="Chapman J."/>
            <person name="Feltus F.A."/>
            <person name="Gowik U."/>
            <person name="Grigoriev I.V."/>
            <person name="Lyons E."/>
            <person name="Maher C.A."/>
            <person name="Martis M."/>
            <person name="Narechania A."/>
            <person name="Otillar R.P."/>
            <person name="Penning B.W."/>
            <person name="Salamov A.A."/>
            <person name="Wang Y."/>
            <person name="Zhang L."/>
            <person name="Carpita N.C."/>
            <person name="Freeling M."/>
            <person name="Gingle A.R."/>
            <person name="Hash C.T."/>
            <person name="Keller B."/>
            <person name="Klein P."/>
            <person name="Kresovich S."/>
            <person name="McCann M.C."/>
            <person name="Ming R."/>
            <person name="Peterson D.G."/>
            <person name="Mehboob-ur-Rahman"/>
            <person name="Ware D."/>
            <person name="Westhoff P."/>
            <person name="Mayer K.F."/>
            <person name="Messing J."/>
            <person name="Rokhsar D.S."/>
        </authorList>
    </citation>
    <scope>NUCLEOTIDE SEQUENCE [LARGE SCALE GENOMIC DNA]</scope>
    <source>
        <strain evidence="4">cv. BTx623</strain>
    </source>
</reference>
<dbReference type="EMBL" id="CM000766">
    <property type="protein sequence ID" value="KXG25085.1"/>
    <property type="molecule type" value="Genomic_DNA"/>
</dbReference>
<keyword evidence="1" id="KW-0732">Signal</keyword>
<accession>A0A194YP80</accession>
<feature type="signal peptide" evidence="1">
    <location>
        <begin position="1"/>
        <end position="26"/>
    </location>
</feature>
<dbReference type="InParanoid" id="A0A194YP80"/>
<reference evidence="4" key="3">
    <citation type="journal article" date="2018" name="Plant J.">
        <title>The Sorghum bicolor reference genome: improved assembly, gene annotations, a transcriptome atlas, and signatures of genome organization.</title>
        <authorList>
            <person name="McCormick R.F."/>
            <person name="Truong S.K."/>
            <person name="Sreedasyam A."/>
            <person name="Jenkins J."/>
            <person name="Shu S."/>
            <person name="Sims D."/>
            <person name="Kennedy M."/>
            <person name="Amirebrahimi M."/>
            <person name="Weers B.D."/>
            <person name="McKinley B."/>
            <person name="Mattison A."/>
            <person name="Morishige D.T."/>
            <person name="Grimwood J."/>
            <person name="Schmutz J."/>
            <person name="Mullet J.E."/>
        </authorList>
    </citation>
    <scope>NUCLEOTIDE SEQUENCE [LARGE SCALE GENOMIC DNA]</scope>
    <source>
        <strain evidence="4">cv. BTx623</strain>
    </source>
</reference>
<dbReference type="Gramene" id="KXG30002">
    <property type="protein sequence ID" value="KXG30002"/>
    <property type="gene ID" value="SORBI_3004G122300"/>
</dbReference>
<dbReference type="AlphaFoldDB" id="A0A194YP80"/>
<feature type="chain" id="PRO_5010935531" evidence="1">
    <location>
        <begin position="27"/>
        <end position="105"/>
    </location>
</feature>
<dbReference type="EMBL" id="CM000766">
    <property type="protein sequence ID" value="KXG25086.1"/>
    <property type="molecule type" value="Genomic_DNA"/>
</dbReference>
<reference evidence="3" key="2">
    <citation type="submission" date="2017-02" db="EMBL/GenBank/DDBJ databases">
        <title>WGS assembly of Sorghum bicolor.</title>
        <authorList>
            <person name="Paterson A."/>
            <person name="Mullet J."/>
            <person name="Bowers J."/>
            <person name="Bruggmann R."/>
            <person name="Dubchak I."/>
            <person name="Grimwood J."/>
            <person name="Gundlach H."/>
            <person name="Haberer G."/>
            <person name="Hellsten U."/>
            <person name="Mitros T."/>
            <person name="Poliakov A."/>
            <person name="Schmutz J."/>
            <person name="Spannagl M."/>
            <person name="Tang H."/>
            <person name="Wang X."/>
            <person name="Wicker T."/>
            <person name="Bharti A."/>
            <person name="Chapman J."/>
            <person name="Feltus F."/>
            <person name="Gowik U."/>
            <person name="Grigoriev I."/>
            <person name="Lyons E."/>
            <person name="Maher C."/>
            <person name="Martis M."/>
            <person name="Narechania A."/>
            <person name="Otillar R."/>
            <person name="Penning B."/>
            <person name="Salamov A."/>
            <person name="Wang Y."/>
            <person name="Zhang L."/>
            <person name="Carpita N."/>
            <person name="Freeling M."/>
            <person name="Gingle A."/>
            <person name="Hash C."/>
            <person name="Keller B."/>
            <person name="Klein P."/>
            <person name="Kresovich S."/>
            <person name="Mccann M."/>
            <person name="Ming R."/>
            <person name="Peterson D."/>
            <person name="Rahman M."/>
            <person name="Ware D."/>
            <person name="Westhoff P."/>
            <person name="Mayer K."/>
            <person name="Messing J."/>
            <person name="Sims D."/>
            <person name="Jenkins J."/>
            <person name="Shu S."/>
            <person name="Rokhsar D."/>
        </authorList>
    </citation>
    <scope>NUCLEOTIDE SEQUENCE</scope>
</reference>
<protein>
    <submittedName>
        <fullName evidence="3">Uncharacterized protein</fullName>
    </submittedName>
</protein>
<keyword evidence="4" id="KW-1185">Reference proteome</keyword>